<dbReference type="STRING" id="1465490.SAMN05444277_109122"/>
<dbReference type="InterPro" id="IPR021457">
    <property type="entry name" value="DUF3108"/>
</dbReference>
<proteinExistence type="predicted"/>
<dbReference type="Proteomes" id="UP000199031">
    <property type="component" value="Unassembled WGS sequence"/>
</dbReference>
<reference evidence="2 3" key="1">
    <citation type="submission" date="2016-10" db="EMBL/GenBank/DDBJ databases">
        <authorList>
            <person name="de Groot N.N."/>
        </authorList>
    </citation>
    <scope>NUCLEOTIDE SEQUENCE [LARGE SCALE GENOMIC DNA]</scope>
    <source>
        <strain evidence="2 3">DSM 28286</strain>
    </source>
</reference>
<accession>A0A1I5XRG6</accession>
<dbReference type="Pfam" id="PF11306">
    <property type="entry name" value="DUF3108"/>
    <property type="match status" value="1"/>
</dbReference>
<keyword evidence="1" id="KW-0732">Signal</keyword>
<dbReference type="RefSeq" id="WP_245751445.1">
    <property type="nucleotide sequence ID" value="NZ_FOXQ01000009.1"/>
</dbReference>
<name>A0A1I5XRG6_9BACT</name>
<gene>
    <name evidence="2" type="ORF">SAMN05444277_109122</name>
</gene>
<feature type="signal peptide" evidence="1">
    <location>
        <begin position="1"/>
        <end position="20"/>
    </location>
</feature>
<organism evidence="2 3">
    <name type="scientific">Parafilimonas terrae</name>
    <dbReference type="NCBI Taxonomy" id="1465490"/>
    <lineage>
        <taxon>Bacteria</taxon>
        <taxon>Pseudomonadati</taxon>
        <taxon>Bacteroidota</taxon>
        <taxon>Chitinophagia</taxon>
        <taxon>Chitinophagales</taxon>
        <taxon>Chitinophagaceae</taxon>
        <taxon>Parafilimonas</taxon>
    </lineage>
</organism>
<evidence type="ECO:0000313" key="2">
    <source>
        <dbReference type="EMBL" id="SFQ34416.1"/>
    </source>
</evidence>
<evidence type="ECO:0008006" key="4">
    <source>
        <dbReference type="Google" id="ProtNLM"/>
    </source>
</evidence>
<protein>
    <recommendedName>
        <fullName evidence="4">DUF3108 domain-containing protein</fullName>
    </recommendedName>
</protein>
<evidence type="ECO:0000256" key="1">
    <source>
        <dbReference type="SAM" id="SignalP"/>
    </source>
</evidence>
<feature type="chain" id="PRO_5011739789" description="DUF3108 domain-containing protein" evidence="1">
    <location>
        <begin position="21"/>
        <end position="265"/>
    </location>
</feature>
<sequence>MIRKLLVCFFCLIICLRLSADNDEFCGIRNTAFKAGESITFTVYYSVIGIYINAGTANFTTTLEKLNNIPVYHAVGTGTSNSRYDWIFKVRDRYETFFDTAYLLPLKFIRNVNEGGYKKTENITFNRKANTATSTKGTYTVPNCIQDVLSAVYYARNINFSQYKIDDKIPFSMFLDNQVYNLYIRYLGKEVVKTRYGKFNAIKFSPLLVKGTIFEGGEKMTVWVSDDANHIPLRIESPITVGSIKVDMMQYRNLRYPLSSKISVR</sequence>
<evidence type="ECO:0000313" key="3">
    <source>
        <dbReference type="Proteomes" id="UP000199031"/>
    </source>
</evidence>
<dbReference type="AlphaFoldDB" id="A0A1I5XRG6"/>
<keyword evidence="3" id="KW-1185">Reference proteome</keyword>
<dbReference type="EMBL" id="FOXQ01000009">
    <property type="protein sequence ID" value="SFQ34416.1"/>
    <property type="molecule type" value="Genomic_DNA"/>
</dbReference>